<dbReference type="Proteomes" id="UP000266258">
    <property type="component" value="Unassembled WGS sequence"/>
</dbReference>
<dbReference type="RefSeq" id="WP_119496401.1">
    <property type="nucleotide sequence ID" value="NZ_NRJH01000008.1"/>
</dbReference>
<accession>A0A3A1Y9E0</accession>
<gene>
    <name evidence="2" type="ORF">CJP74_00910</name>
</gene>
<protein>
    <recommendedName>
        <fullName evidence="4">Conjugal transfer pilus assembly protein TraB</fullName>
    </recommendedName>
</protein>
<evidence type="ECO:0000313" key="3">
    <source>
        <dbReference type="Proteomes" id="UP000266258"/>
    </source>
</evidence>
<sequence length="458" mass="50343">MALKNIWHKFNAKQKRLLVLTLAIFTLLLSLFLFVYKSSPEDLNSPVVETPQIKVLNTQRLDDFTIASLSNTLERQQAQIEAQQKQIQELRQLLAQAPPSSPPQPEQEDESSQALVLWQELWQQMAGLTPNEQCALYYDFIQQYPHLRNANFERIIQFNLQEWESGVKTFDPLAEFSTPEVTPFAPEDELENWDPPTIDYIPPEPVPVAPPKLEIRSLTREEPAQASINVPSGAVFTGTIVTGVDAPTTDGAKADPYPVLVRLDNLDFLPNSYRSNLDACFVLLSAYGDISSHRALMRLQTLSCVNSQGYIVEGEVKGYVVGDDGKIGVPGRLVSKQGSVIAKSLAVGFLQGVSDAFASPNVIIPGYGNAPPSVGQMGLGGSLQGTSRALDRIANFYLTLANKMFPLIEVQAGVGVDLVVTSPIALNVSERKVQAQPLGQASQTKAQLNTQLWQTLEE</sequence>
<reference evidence="2 3" key="1">
    <citation type="submission" date="2017-08" db="EMBL/GenBank/DDBJ databases">
        <title>Reclassification of Bisgaard taxon 37 and 44.</title>
        <authorList>
            <person name="Christensen H."/>
        </authorList>
    </citation>
    <scope>NUCLEOTIDE SEQUENCE [LARGE SCALE GENOMIC DNA]</scope>
    <source>
        <strain evidence="2 3">B96_4</strain>
    </source>
</reference>
<evidence type="ECO:0008006" key="4">
    <source>
        <dbReference type="Google" id="ProtNLM"/>
    </source>
</evidence>
<dbReference type="InterPro" id="IPR005498">
    <property type="entry name" value="T4SS_VirB10/TraB/TrbI"/>
</dbReference>
<dbReference type="Pfam" id="PF03743">
    <property type="entry name" value="TrbI"/>
    <property type="match status" value="1"/>
</dbReference>
<keyword evidence="1" id="KW-0175">Coiled coil</keyword>
<dbReference type="AlphaFoldDB" id="A0A3A1Y9E0"/>
<dbReference type="EMBL" id="NRJH01000008">
    <property type="protein sequence ID" value="RIY33830.1"/>
    <property type="molecule type" value="Genomic_DNA"/>
</dbReference>
<dbReference type="OrthoDB" id="15544at2"/>
<comment type="caution">
    <text evidence="2">The sequence shown here is derived from an EMBL/GenBank/DDBJ whole genome shotgun (WGS) entry which is preliminary data.</text>
</comment>
<name>A0A3A1Y9E0_9GAMM</name>
<feature type="coiled-coil region" evidence="1">
    <location>
        <begin position="66"/>
        <end position="93"/>
    </location>
</feature>
<proteinExistence type="predicted"/>
<keyword evidence="3" id="KW-1185">Reference proteome</keyword>
<evidence type="ECO:0000313" key="2">
    <source>
        <dbReference type="EMBL" id="RIY33830.1"/>
    </source>
</evidence>
<evidence type="ECO:0000256" key="1">
    <source>
        <dbReference type="SAM" id="Coils"/>
    </source>
</evidence>
<dbReference type="CDD" id="cd16430">
    <property type="entry name" value="TraB"/>
    <property type="match status" value="1"/>
</dbReference>
<organism evidence="2 3">
    <name type="scientific">Psittacicella melopsittaci</name>
    <dbReference type="NCBI Taxonomy" id="2028576"/>
    <lineage>
        <taxon>Bacteria</taxon>
        <taxon>Pseudomonadati</taxon>
        <taxon>Pseudomonadota</taxon>
        <taxon>Gammaproteobacteria</taxon>
        <taxon>Pasteurellales</taxon>
        <taxon>Psittacicellaceae</taxon>
        <taxon>Psittacicella</taxon>
    </lineage>
</organism>